<dbReference type="Proteomes" id="UP000583929">
    <property type="component" value="Unassembled WGS sequence"/>
</dbReference>
<keyword evidence="3" id="KW-1185">Reference proteome</keyword>
<dbReference type="AlphaFoldDB" id="A0A7J6E0R1"/>
<dbReference type="InterPro" id="IPR036875">
    <property type="entry name" value="Znf_CCHC_sf"/>
</dbReference>
<dbReference type="PANTHER" id="PTHR31286">
    <property type="entry name" value="GLYCINE-RICH CELL WALL STRUCTURAL PROTEIN 1.8-LIKE"/>
    <property type="match status" value="1"/>
</dbReference>
<feature type="domain" description="Zinc knuckle CX2CX4HX4C" evidence="1">
    <location>
        <begin position="95"/>
        <end position="143"/>
    </location>
</feature>
<reference evidence="2 3" key="1">
    <citation type="journal article" date="2020" name="bioRxiv">
        <title>Sequence and annotation of 42 cannabis genomes reveals extensive copy number variation in cannabinoid synthesis and pathogen resistance genes.</title>
        <authorList>
            <person name="Mckernan K.J."/>
            <person name="Helbert Y."/>
            <person name="Kane L.T."/>
            <person name="Ebling H."/>
            <person name="Zhang L."/>
            <person name="Liu B."/>
            <person name="Eaton Z."/>
            <person name="Mclaughlin S."/>
            <person name="Kingan S."/>
            <person name="Baybayan P."/>
            <person name="Concepcion G."/>
            <person name="Jordan M."/>
            <person name="Riva A."/>
            <person name="Barbazuk W."/>
            <person name="Harkins T."/>
        </authorList>
    </citation>
    <scope>NUCLEOTIDE SEQUENCE [LARGE SCALE GENOMIC DNA]</scope>
    <source>
        <strain evidence="3">cv. Jamaican Lion 4</strain>
        <tissue evidence="2">Leaf</tissue>
    </source>
</reference>
<dbReference type="InterPro" id="IPR040256">
    <property type="entry name" value="At4g02000-like"/>
</dbReference>
<evidence type="ECO:0000259" key="1">
    <source>
        <dbReference type="Pfam" id="PF14392"/>
    </source>
</evidence>
<dbReference type="InterPro" id="IPR025836">
    <property type="entry name" value="Zn_knuckle_CX2CX4HX4C"/>
</dbReference>
<dbReference type="GO" id="GO:0003676">
    <property type="term" value="F:nucleic acid binding"/>
    <property type="evidence" value="ECO:0007669"/>
    <property type="project" value="InterPro"/>
</dbReference>
<dbReference type="PANTHER" id="PTHR31286:SF153">
    <property type="entry name" value="DUF4283 DOMAIN PROTEIN"/>
    <property type="match status" value="1"/>
</dbReference>
<organism evidence="2 3">
    <name type="scientific">Cannabis sativa</name>
    <name type="common">Hemp</name>
    <name type="synonym">Marijuana</name>
    <dbReference type="NCBI Taxonomy" id="3483"/>
    <lineage>
        <taxon>Eukaryota</taxon>
        <taxon>Viridiplantae</taxon>
        <taxon>Streptophyta</taxon>
        <taxon>Embryophyta</taxon>
        <taxon>Tracheophyta</taxon>
        <taxon>Spermatophyta</taxon>
        <taxon>Magnoliopsida</taxon>
        <taxon>eudicotyledons</taxon>
        <taxon>Gunneridae</taxon>
        <taxon>Pentapetalae</taxon>
        <taxon>rosids</taxon>
        <taxon>fabids</taxon>
        <taxon>Rosales</taxon>
        <taxon>Cannabaceae</taxon>
        <taxon>Cannabis</taxon>
    </lineage>
</organism>
<protein>
    <recommendedName>
        <fullName evidence="1">Zinc knuckle CX2CX4HX4C domain-containing protein</fullName>
    </recommendedName>
</protein>
<evidence type="ECO:0000313" key="2">
    <source>
        <dbReference type="EMBL" id="KAF4351440.1"/>
    </source>
</evidence>
<dbReference type="Pfam" id="PF14392">
    <property type="entry name" value="zf-CCHC_4"/>
    <property type="match status" value="1"/>
</dbReference>
<sequence>MMASSSRNDFDLNEQYGQISLEDEEEGILIGGEDEGEEILFDDRWCLVGRFITGRTFDFDAMRHMMASLWQPGKGSDPKNFNGLWRDYLRVRATVDIDKPLKRRMKLCKENGDWIWANFQYEYLPTFCFVCGIIGHSERFCPKRFDQPLELVNKPYGIGMKAQMKKKSYLIGAQWLRTEKDDGGVDGGDNVSRRMGDRGGQSIQPRIMEIDRIDTGANCDPMNLGKNKGIMGSNDAIVNKKDIPRDQINMAGSEEETINEEDLLVVLDSKRRRMGFEEYYDDLWSDDDYS</sequence>
<gene>
    <name evidence="2" type="ORF">G4B88_024821</name>
</gene>
<evidence type="ECO:0000313" key="3">
    <source>
        <dbReference type="Proteomes" id="UP000583929"/>
    </source>
</evidence>
<dbReference type="EMBL" id="JAATIQ010000556">
    <property type="protein sequence ID" value="KAF4351440.1"/>
    <property type="molecule type" value="Genomic_DNA"/>
</dbReference>
<comment type="caution">
    <text evidence="2">The sequence shown here is derived from an EMBL/GenBank/DDBJ whole genome shotgun (WGS) entry which is preliminary data.</text>
</comment>
<dbReference type="GO" id="GO:0008270">
    <property type="term" value="F:zinc ion binding"/>
    <property type="evidence" value="ECO:0007669"/>
    <property type="project" value="InterPro"/>
</dbReference>
<accession>A0A7J6E0R1</accession>
<dbReference type="SUPFAM" id="SSF57756">
    <property type="entry name" value="Retrovirus zinc finger-like domains"/>
    <property type="match status" value="1"/>
</dbReference>
<name>A0A7J6E0R1_CANSA</name>
<proteinExistence type="predicted"/>